<dbReference type="Pfam" id="PF01261">
    <property type="entry name" value="AP_endonuc_2"/>
    <property type="match status" value="1"/>
</dbReference>
<dbReference type="InParanoid" id="D6TTG7"/>
<organism evidence="2 3">
    <name type="scientific">Ktedonobacter racemifer DSM 44963</name>
    <dbReference type="NCBI Taxonomy" id="485913"/>
    <lineage>
        <taxon>Bacteria</taxon>
        <taxon>Bacillati</taxon>
        <taxon>Chloroflexota</taxon>
        <taxon>Ktedonobacteria</taxon>
        <taxon>Ktedonobacterales</taxon>
        <taxon>Ktedonobacteraceae</taxon>
        <taxon>Ktedonobacter</taxon>
    </lineage>
</organism>
<dbReference type="OrthoDB" id="148059at2"/>
<dbReference type="InterPro" id="IPR036237">
    <property type="entry name" value="Xyl_isomerase-like_sf"/>
</dbReference>
<dbReference type="InterPro" id="IPR050312">
    <property type="entry name" value="IolE/XylAMocC-like"/>
</dbReference>
<dbReference type="Proteomes" id="UP000004508">
    <property type="component" value="Unassembled WGS sequence"/>
</dbReference>
<keyword evidence="3" id="KW-1185">Reference proteome</keyword>
<proteinExistence type="predicted"/>
<keyword evidence="2" id="KW-0413">Isomerase</keyword>
<dbReference type="PANTHER" id="PTHR12110:SF21">
    <property type="entry name" value="XYLOSE ISOMERASE-LIKE TIM BARREL DOMAIN-CONTAINING PROTEIN"/>
    <property type="match status" value="1"/>
</dbReference>
<dbReference type="PANTHER" id="PTHR12110">
    <property type="entry name" value="HYDROXYPYRUVATE ISOMERASE"/>
    <property type="match status" value="1"/>
</dbReference>
<dbReference type="RefSeq" id="WP_007914614.1">
    <property type="nucleotide sequence ID" value="NZ_ADVG01000003.1"/>
</dbReference>
<dbReference type="eggNOG" id="ENOG5033KDE">
    <property type="taxonomic scope" value="Bacteria"/>
</dbReference>
<sequence length="279" mass="31821">MQVLCSTGAFTRSSDPHCHEVILKYSQEFVADGLEIIFYPRWYQEPEPIVRALRSCKLPFPVMHVEKSIGECFGSSDASEREQGILRFEQNCIFAQQLGTEIAVLHLWGMPSSDFHLEYNLQPLARCLDLAEQYGLTLAIETIPCNRADPLSNVKQAFEHDHRARVALDTEFLAWHDQLEAVFAAAWLWQAKLVRHVHLKDHHGLLASSEGRYYLHPGEGHIDFHRFVRQLKAAGFEGALSLEARAVDSEGEINVARIQTSLQFIRDLIAERQDNQSEQ</sequence>
<dbReference type="SUPFAM" id="SSF51658">
    <property type="entry name" value="Xylose isomerase-like"/>
    <property type="match status" value="1"/>
</dbReference>
<dbReference type="EMBL" id="ADVG01000003">
    <property type="protein sequence ID" value="EFH83718.1"/>
    <property type="molecule type" value="Genomic_DNA"/>
</dbReference>
<comment type="caution">
    <text evidence="2">The sequence shown here is derived from an EMBL/GenBank/DDBJ whole genome shotgun (WGS) entry which is preliminary data.</text>
</comment>
<reference evidence="2 3" key="1">
    <citation type="journal article" date="2011" name="Stand. Genomic Sci.">
        <title>Non-contiguous finished genome sequence and contextual data of the filamentous soil bacterium Ktedonobacter racemifer type strain (SOSP1-21).</title>
        <authorList>
            <person name="Chang Y.J."/>
            <person name="Land M."/>
            <person name="Hauser L."/>
            <person name="Chertkov O."/>
            <person name="Del Rio T.G."/>
            <person name="Nolan M."/>
            <person name="Copeland A."/>
            <person name="Tice H."/>
            <person name="Cheng J.F."/>
            <person name="Lucas S."/>
            <person name="Han C."/>
            <person name="Goodwin L."/>
            <person name="Pitluck S."/>
            <person name="Ivanova N."/>
            <person name="Ovchinikova G."/>
            <person name="Pati A."/>
            <person name="Chen A."/>
            <person name="Palaniappan K."/>
            <person name="Mavromatis K."/>
            <person name="Liolios K."/>
            <person name="Brettin T."/>
            <person name="Fiebig A."/>
            <person name="Rohde M."/>
            <person name="Abt B."/>
            <person name="Goker M."/>
            <person name="Detter J.C."/>
            <person name="Woyke T."/>
            <person name="Bristow J."/>
            <person name="Eisen J.A."/>
            <person name="Markowitz V."/>
            <person name="Hugenholtz P."/>
            <person name="Kyrpides N.C."/>
            <person name="Klenk H.P."/>
            <person name="Lapidus A."/>
        </authorList>
    </citation>
    <scope>NUCLEOTIDE SEQUENCE [LARGE SCALE GENOMIC DNA]</scope>
    <source>
        <strain evidence="3">DSM 44963</strain>
    </source>
</reference>
<name>D6TTG7_KTERA</name>
<gene>
    <name evidence="2" type="ORF">Krac_4713</name>
</gene>
<evidence type="ECO:0000259" key="1">
    <source>
        <dbReference type="Pfam" id="PF01261"/>
    </source>
</evidence>
<evidence type="ECO:0000313" key="3">
    <source>
        <dbReference type="Proteomes" id="UP000004508"/>
    </source>
</evidence>
<dbReference type="AlphaFoldDB" id="D6TTG7"/>
<feature type="domain" description="Xylose isomerase-like TIM barrel" evidence="1">
    <location>
        <begin position="32"/>
        <end position="267"/>
    </location>
</feature>
<accession>D6TTG7</accession>
<protein>
    <submittedName>
        <fullName evidence="2">Xylose isomerase domain protein TIM barrel</fullName>
    </submittedName>
</protein>
<evidence type="ECO:0000313" key="2">
    <source>
        <dbReference type="EMBL" id="EFH83718.1"/>
    </source>
</evidence>
<dbReference type="STRING" id="485913.Krac_4713"/>
<dbReference type="Gene3D" id="3.20.20.150">
    <property type="entry name" value="Divalent-metal-dependent TIM barrel enzymes"/>
    <property type="match status" value="1"/>
</dbReference>
<dbReference type="InterPro" id="IPR013022">
    <property type="entry name" value="Xyl_isomerase-like_TIM-brl"/>
</dbReference>
<dbReference type="GO" id="GO:0016853">
    <property type="term" value="F:isomerase activity"/>
    <property type="evidence" value="ECO:0007669"/>
    <property type="project" value="UniProtKB-KW"/>
</dbReference>